<dbReference type="InterPro" id="IPR001789">
    <property type="entry name" value="Sig_transdc_resp-reg_receiver"/>
</dbReference>
<keyword evidence="1" id="KW-0597">Phosphoprotein</keyword>
<feature type="domain" description="Response regulatory" evidence="3">
    <location>
        <begin position="6"/>
        <end position="122"/>
    </location>
</feature>
<organism evidence="4 5">
    <name type="scientific">Desulfococcus multivorans DSM 2059</name>
    <dbReference type="NCBI Taxonomy" id="1121405"/>
    <lineage>
        <taxon>Bacteria</taxon>
        <taxon>Pseudomonadati</taxon>
        <taxon>Thermodesulfobacteriota</taxon>
        <taxon>Desulfobacteria</taxon>
        <taxon>Desulfobacterales</taxon>
        <taxon>Desulfococcaceae</taxon>
        <taxon>Desulfococcus</taxon>
    </lineage>
</organism>
<proteinExistence type="predicted"/>
<dbReference type="InterPro" id="IPR050595">
    <property type="entry name" value="Bact_response_regulator"/>
</dbReference>
<keyword evidence="5" id="KW-1185">Reference proteome</keyword>
<dbReference type="GO" id="GO:0000160">
    <property type="term" value="P:phosphorelay signal transduction system"/>
    <property type="evidence" value="ECO:0007669"/>
    <property type="project" value="InterPro"/>
</dbReference>
<dbReference type="InterPro" id="IPR011006">
    <property type="entry name" value="CheY-like_superfamily"/>
</dbReference>
<dbReference type="PANTHER" id="PTHR44591">
    <property type="entry name" value="STRESS RESPONSE REGULATOR PROTEIN 1"/>
    <property type="match status" value="1"/>
</dbReference>
<protein>
    <submittedName>
        <fullName evidence="4">Response regulator receiver protein</fullName>
    </submittedName>
</protein>
<evidence type="ECO:0000256" key="2">
    <source>
        <dbReference type="PROSITE-ProRule" id="PRU00169"/>
    </source>
</evidence>
<reference evidence="4 5" key="1">
    <citation type="journal article" date="2013" name="Genome Announc.">
        <title>Draft genome sequences for three mercury-methylating, sulfate-reducing bacteria.</title>
        <authorList>
            <person name="Brown S.D."/>
            <person name="Hurt R.A.Jr."/>
            <person name="Gilmour C.C."/>
            <person name="Elias D.A."/>
        </authorList>
    </citation>
    <scope>NUCLEOTIDE SEQUENCE [LARGE SCALE GENOMIC DNA]</scope>
    <source>
        <strain evidence="4 5">DSM 2059</strain>
    </source>
</reference>
<evidence type="ECO:0000313" key="4">
    <source>
        <dbReference type="EMBL" id="EPR42482.1"/>
    </source>
</evidence>
<dbReference type="AlphaFoldDB" id="S7TZI0"/>
<evidence type="ECO:0000313" key="5">
    <source>
        <dbReference type="Proteomes" id="UP000014977"/>
    </source>
</evidence>
<dbReference type="RefSeq" id="WP_020875992.1">
    <property type="nucleotide sequence ID" value="NZ_ATHJ01000065.1"/>
</dbReference>
<dbReference type="EMBL" id="ATHJ01000065">
    <property type="protein sequence ID" value="EPR42482.1"/>
    <property type="molecule type" value="Genomic_DNA"/>
</dbReference>
<evidence type="ECO:0000256" key="1">
    <source>
        <dbReference type="ARBA" id="ARBA00022553"/>
    </source>
</evidence>
<dbReference type="Pfam" id="PF00072">
    <property type="entry name" value="Response_reg"/>
    <property type="match status" value="1"/>
</dbReference>
<comment type="caution">
    <text evidence="4">The sequence shown here is derived from an EMBL/GenBank/DDBJ whole genome shotgun (WGS) entry which is preliminary data.</text>
</comment>
<dbReference type="Proteomes" id="UP000014977">
    <property type="component" value="Unassembled WGS sequence"/>
</dbReference>
<dbReference type="OrthoDB" id="9780312at2"/>
<gene>
    <name evidence="4" type="ORF">dsmv_1608</name>
</gene>
<dbReference type="SMART" id="SM00448">
    <property type="entry name" value="REC"/>
    <property type="match status" value="1"/>
</dbReference>
<sequence length="129" mass="14547">MSERHSILLVDGNSFLRSSVRRMIRKAFPEVVVAETDRLTPALQIVDASRLLLVITGIHLKEGSGLDLTESIRVRYPDAAIMIFTNEDDPEYMAEAFQRGANFFVSKALPNRSTILNVIRDRLSGDRSR</sequence>
<dbReference type="SUPFAM" id="SSF52172">
    <property type="entry name" value="CheY-like"/>
    <property type="match status" value="1"/>
</dbReference>
<dbReference type="PANTHER" id="PTHR44591:SF3">
    <property type="entry name" value="RESPONSE REGULATORY DOMAIN-CONTAINING PROTEIN"/>
    <property type="match status" value="1"/>
</dbReference>
<dbReference type="InterPro" id="IPR058245">
    <property type="entry name" value="NreC/VraR/RcsB-like_REC"/>
</dbReference>
<dbReference type="PROSITE" id="PS50110">
    <property type="entry name" value="RESPONSE_REGULATORY"/>
    <property type="match status" value="1"/>
</dbReference>
<name>S7TZI0_DESML</name>
<dbReference type="STRING" id="897.B2D07_07380"/>
<evidence type="ECO:0000259" key="3">
    <source>
        <dbReference type="PROSITE" id="PS50110"/>
    </source>
</evidence>
<comment type="caution">
    <text evidence="2">Lacks conserved residue(s) required for the propagation of feature annotation.</text>
</comment>
<dbReference type="CDD" id="cd17535">
    <property type="entry name" value="REC_NarL-like"/>
    <property type="match status" value="1"/>
</dbReference>
<dbReference type="eggNOG" id="COG2197">
    <property type="taxonomic scope" value="Bacteria"/>
</dbReference>
<accession>S7TZI0</accession>
<dbReference type="Gene3D" id="3.40.50.2300">
    <property type="match status" value="1"/>
</dbReference>